<dbReference type="GO" id="GO:0004089">
    <property type="term" value="F:carbonate dehydratase activity"/>
    <property type="evidence" value="ECO:0007669"/>
    <property type="project" value="UniProtKB-EC"/>
</dbReference>
<sequence length="212" mass="23316">MASTEELLDGFKRFQTQYFGDDSQLYASMKDGQPAKTLMVACCDSRVDPAILTDCNPGDLFIVRNVANLVPPCEQGGDYHGTSAALEFAVNNLEVENIIIMGHAGCGGIKALWESDDKASAKSKFIHPWVSIANPAKIWVRNALPKASSDAQIKACEQRAILESLTNLMTFSCIRERVEQGVLSLHGWYFDIPEGDLLCFNPQTGEFEVVTH</sequence>
<comment type="catalytic activity">
    <reaction evidence="7">
        <text>hydrogencarbonate + H(+) = CO2 + H2O</text>
        <dbReference type="Rhea" id="RHEA:10748"/>
        <dbReference type="ChEBI" id="CHEBI:15377"/>
        <dbReference type="ChEBI" id="CHEBI:15378"/>
        <dbReference type="ChEBI" id="CHEBI:16526"/>
        <dbReference type="ChEBI" id="CHEBI:17544"/>
        <dbReference type="EC" id="4.2.1.1"/>
    </reaction>
</comment>
<evidence type="ECO:0000313" key="8">
    <source>
        <dbReference type="EMBL" id="KKN19004.1"/>
    </source>
</evidence>
<evidence type="ECO:0000256" key="1">
    <source>
        <dbReference type="ARBA" id="ARBA00001947"/>
    </source>
</evidence>
<accession>A0A0F9NMA0</accession>
<dbReference type="CDD" id="cd00884">
    <property type="entry name" value="beta_CA_cladeB"/>
    <property type="match status" value="1"/>
</dbReference>
<dbReference type="SUPFAM" id="SSF53056">
    <property type="entry name" value="beta-carbonic anhydrase, cab"/>
    <property type="match status" value="1"/>
</dbReference>
<evidence type="ECO:0000256" key="7">
    <source>
        <dbReference type="ARBA" id="ARBA00048348"/>
    </source>
</evidence>
<keyword evidence="4" id="KW-0479">Metal-binding</keyword>
<name>A0A0F9NMA0_9ZZZZ</name>
<evidence type="ECO:0000256" key="5">
    <source>
        <dbReference type="ARBA" id="ARBA00022833"/>
    </source>
</evidence>
<evidence type="ECO:0000256" key="4">
    <source>
        <dbReference type="ARBA" id="ARBA00022723"/>
    </source>
</evidence>
<comment type="similarity">
    <text evidence="2">Belongs to the beta-class carbonic anhydrase family.</text>
</comment>
<dbReference type="InterPro" id="IPR015892">
    <property type="entry name" value="Carbonic_anhydrase_CS"/>
</dbReference>
<proteinExistence type="inferred from homology"/>
<dbReference type="GO" id="GO:0015976">
    <property type="term" value="P:carbon utilization"/>
    <property type="evidence" value="ECO:0007669"/>
    <property type="project" value="InterPro"/>
</dbReference>
<dbReference type="Pfam" id="PF00484">
    <property type="entry name" value="Pro_CA"/>
    <property type="match status" value="1"/>
</dbReference>
<organism evidence="8">
    <name type="scientific">marine sediment metagenome</name>
    <dbReference type="NCBI Taxonomy" id="412755"/>
    <lineage>
        <taxon>unclassified sequences</taxon>
        <taxon>metagenomes</taxon>
        <taxon>ecological metagenomes</taxon>
    </lineage>
</organism>
<evidence type="ECO:0000256" key="3">
    <source>
        <dbReference type="ARBA" id="ARBA00012925"/>
    </source>
</evidence>
<gene>
    <name evidence="8" type="ORF">LCGC14_0950160</name>
</gene>
<dbReference type="EMBL" id="LAZR01003376">
    <property type="protein sequence ID" value="KKN19004.1"/>
    <property type="molecule type" value="Genomic_DNA"/>
</dbReference>
<dbReference type="InterPro" id="IPR036874">
    <property type="entry name" value="Carbonic_anhydrase_sf"/>
</dbReference>
<dbReference type="AlphaFoldDB" id="A0A0F9NMA0"/>
<dbReference type="FunFam" id="3.40.1050.10:FF:000003">
    <property type="entry name" value="Carbonic anhydrase"/>
    <property type="match status" value="1"/>
</dbReference>
<dbReference type="PANTHER" id="PTHR11002:SF76">
    <property type="entry name" value="CARBONIC ANHYDRASE"/>
    <property type="match status" value="1"/>
</dbReference>
<comment type="caution">
    <text evidence="8">The sequence shown here is derived from an EMBL/GenBank/DDBJ whole genome shotgun (WGS) entry which is preliminary data.</text>
</comment>
<dbReference type="InterPro" id="IPR045066">
    <property type="entry name" value="Beta_CA_cladeB"/>
</dbReference>
<reference evidence="8" key="1">
    <citation type="journal article" date="2015" name="Nature">
        <title>Complex archaea that bridge the gap between prokaryotes and eukaryotes.</title>
        <authorList>
            <person name="Spang A."/>
            <person name="Saw J.H."/>
            <person name="Jorgensen S.L."/>
            <person name="Zaremba-Niedzwiedzka K."/>
            <person name="Martijn J."/>
            <person name="Lind A.E."/>
            <person name="van Eijk R."/>
            <person name="Schleper C."/>
            <person name="Guy L."/>
            <person name="Ettema T.J."/>
        </authorList>
    </citation>
    <scope>NUCLEOTIDE SEQUENCE</scope>
</reference>
<keyword evidence="6" id="KW-0456">Lyase</keyword>
<keyword evidence="5" id="KW-0862">Zinc</keyword>
<dbReference type="Gene3D" id="3.40.1050.10">
    <property type="entry name" value="Carbonic anhydrase"/>
    <property type="match status" value="1"/>
</dbReference>
<evidence type="ECO:0000256" key="6">
    <source>
        <dbReference type="ARBA" id="ARBA00023239"/>
    </source>
</evidence>
<dbReference type="PROSITE" id="PS00705">
    <property type="entry name" value="PROK_CO2_ANHYDRASE_2"/>
    <property type="match status" value="1"/>
</dbReference>
<evidence type="ECO:0000256" key="2">
    <source>
        <dbReference type="ARBA" id="ARBA00006217"/>
    </source>
</evidence>
<dbReference type="InterPro" id="IPR001765">
    <property type="entry name" value="Carbonic_anhydrase"/>
</dbReference>
<dbReference type="EC" id="4.2.1.1" evidence="3"/>
<dbReference type="PANTHER" id="PTHR11002">
    <property type="entry name" value="CARBONIC ANHYDRASE"/>
    <property type="match status" value="1"/>
</dbReference>
<comment type="cofactor">
    <cofactor evidence="1">
        <name>Zn(2+)</name>
        <dbReference type="ChEBI" id="CHEBI:29105"/>
    </cofactor>
</comment>
<dbReference type="GO" id="GO:0008270">
    <property type="term" value="F:zinc ion binding"/>
    <property type="evidence" value="ECO:0007669"/>
    <property type="project" value="InterPro"/>
</dbReference>
<protein>
    <recommendedName>
        <fullName evidence="3">carbonic anhydrase</fullName>
        <ecNumber evidence="3">4.2.1.1</ecNumber>
    </recommendedName>
</protein>
<dbReference type="SMART" id="SM00947">
    <property type="entry name" value="Pro_CA"/>
    <property type="match status" value="1"/>
</dbReference>